<gene>
    <name evidence="3" type="ORF">Rhe02_47610</name>
</gene>
<proteinExistence type="predicted"/>
<dbReference type="InterPro" id="IPR049449">
    <property type="entry name" value="TesB_ACOT8-like_N"/>
</dbReference>
<dbReference type="Pfam" id="PF13622">
    <property type="entry name" value="4HBT_3"/>
    <property type="match status" value="1"/>
</dbReference>
<dbReference type="AlphaFoldDB" id="A0A8J3QB22"/>
<protein>
    <recommendedName>
        <fullName evidence="5">Thioesterase family protein</fullName>
    </recommendedName>
</protein>
<accession>A0A8J3QB22</accession>
<dbReference type="InterPro" id="IPR029069">
    <property type="entry name" value="HotDog_dom_sf"/>
</dbReference>
<evidence type="ECO:0000313" key="3">
    <source>
        <dbReference type="EMBL" id="GIH06694.1"/>
    </source>
</evidence>
<dbReference type="CDD" id="cd03440">
    <property type="entry name" value="hot_dog"/>
    <property type="match status" value="1"/>
</dbReference>
<dbReference type="SUPFAM" id="SSF54637">
    <property type="entry name" value="Thioesterase/thiol ester dehydrase-isomerase"/>
    <property type="match status" value="2"/>
</dbReference>
<comment type="caution">
    <text evidence="3">The sequence shown here is derived from an EMBL/GenBank/DDBJ whole genome shotgun (WGS) entry which is preliminary data.</text>
</comment>
<dbReference type="Pfam" id="PF20789">
    <property type="entry name" value="4HBT_3C"/>
    <property type="match status" value="1"/>
</dbReference>
<keyword evidence="4" id="KW-1185">Reference proteome</keyword>
<evidence type="ECO:0008006" key="5">
    <source>
        <dbReference type="Google" id="ProtNLM"/>
    </source>
</evidence>
<evidence type="ECO:0000259" key="1">
    <source>
        <dbReference type="Pfam" id="PF13622"/>
    </source>
</evidence>
<evidence type="ECO:0000313" key="4">
    <source>
        <dbReference type="Proteomes" id="UP000612899"/>
    </source>
</evidence>
<sequence length="252" mass="26838">MSWPRSPLERDGDGFTLMVSEELCGSGGWLYGGWGMGLLTEALQLTSQRSLLDLSVNFLRPVAQDARLQVRCERLASGRALGHYRVNAFDDGALALAGAAVLGPAPGQPEHVAAPRVAPPEECPERPYLVMPGKGVAVMLDVRTAGEHLGAGVASTMLLWGRLRCDTSGAVRLAVLSDHIPYLLRRAFPELTRASTVSATLRVVGAPVADWVLFEVSLLTRADHLAVGRVSMWSEGAGLVAVGEQTSRLTSS</sequence>
<dbReference type="EMBL" id="BONY01000029">
    <property type="protein sequence ID" value="GIH06694.1"/>
    <property type="molecule type" value="Genomic_DNA"/>
</dbReference>
<dbReference type="Gene3D" id="2.40.160.210">
    <property type="entry name" value="Acyl-CoA thioesterase, double hotdog domain"/>
    <property type="match status" value="1"/>
</dbReference>
<dbReference type="InterPro" id="IPR049450">
    <property type="entry name" value="ACOT8-like_C"/>
</dbReference>
<dbReference type="RefSeq" id="WP_203910505.1">
    <property type="nucleotide sequence ID" value="NZ_BONY01000029.1"/>
</dbReference>
<organism evidence="3 4">
    <name type="scientific">Rhizocola hellebori</name>
    <dbReference type="NCBI Taxonomy" id="1392758"/>
    <lineage>
        <taxon>Bacteria</taxon>
        <taxon>Bacillati</taxon>
        <taxon>Actinomycetota</taxon>
        <taxon>Actinomycetes</taxon>
        <taxon>Micromonosporales</taxon>
        <taxon>Micromonosporaceae</taxon>
        <taxon>Rhizocola</taxon>
    </lineage>
</organism>
<dbReference type="InterPro" id="IPR042171">
    <property type="entry name" value="Acyl-CoA_hotdog"/>
</dbReference>
<feature type="domain" description="Acyl-CoA thioesterase-like N-terminal HotDog" evidence="1">
    <location>
        <begin position="27"/>
        <end position="101"/>
    </location>
</feature>
<dbReference type="Proteomes" id="UP000612899">
    <property type="component" value="Unassembled WGS sequence"/>
</dbReference>
<reference evidence="3" key="1">
    <citation type="submission" date="2021-01" db="EMBL/GenBank/DDBJ databases">
        <title>Whole genome shotgun sequence of Rhizocola hellebori NBRC 109834.</title>
        <authorList>
            <person name="Komaki H."/>
            <person name="Tamura T."/>
        </authorList>
    </citation>
    <scope>NUCLEOTIDE SEQUENCE</scope>
    <source>
        <strain evidence="3">NBRC 109834</strain>
    </source>
</reference>
<name>A0A8J3QB22_9ACTN</name>
<evidence type="ECO:0000259" key="2">
    <source>
        <dbReference type="Pfam" id="PF20789"/>
    </source>
</evidence>
<feature type="domain" description="Acyl-CoA thioesterase-like C-terminal" evidence="2">
    <location>
        <begin position="121"/>
        <end position="247"/>
    </location>
</feature>